<sequence length="319" mass="36409">MASNAPTQPDNAQQMVFLLTPIGRFPREALPRMDRATVSSQMGPSLQSINSPTLEQTAEREPNSEPQQMPRRDEMPEDAPQMLRAVQSSPHLTSTPNTQQFRREMRSAMVRQNQQNGEFGNEIRMSRSHSAVYNWLAFDSPRPVNELETNLDLAPTPAPAQNYERIPADDAEREDPDSATRATSSASAIVDIGRLYSNAFDAFEWSIPTILWLWQYRLFRFLVILLTLYFGLGLVERWAITLTATIVGWAWPPVHFILGSARGSLYYLTGWCSWMDEFLSGWFCEMAARYCRQYDAMCDNQCSFVGRVAQRVAVFGRRF</sequence>
<proteinExistence type="predicted"/>
<evidence type="ECO:0000313" key="4">
    <source>
        <dbReference type="WBParaSite" id="Gr19_v10_g7002.t1"/>
    </source>
</evidence>
<reference evidence="4" key="1">
    <citation type="submission" date="2022-11" db="UniProtKB">
        <authorList>
            <consortium name="WormBaseParasite"/>
        </authorList>
    </citation>
    <scope>IDENTIFICATION</scope>
</reference>
<accession>A0A914I687</accession>
<keyword evidence="2" id="KW-0472">Membrane</keyword>
<dbReference type="AlphaFoldDB" id="A0A914I687"/>
<evidence type="ECO:0000256" key="1">
    <source>
        <dbReference type="SAM" id="MobiDB-lite"/>
    </source>
</evidence>
<protein>
    <submittedName>
        <fullName evidence="4">Caveolin</fullName>
    </submittedName>
</protein>
<organism evidence="3 4">
    <name type="scientific">Globodera rostochiensis</name>
    <name type="common">Golden nematode worm</name>
    <name type="synonym">Heterodera rostochiensis</name>
    <dbReference type="NCBI Taxonomy" id="31243"/>
    <lineage>
        <taxon>Eukaryota</taxon>
        <taxon>Metazoa</taxon>
        <taxon>Ecdysozoa</taxon>
        <taxon>Nematoda</taxon>
        <taxon>Chromadorea</taxon>
        <taxon>Rhabditida</taxon>
        <taxon>Tylenchina</taxon>
        <taxon>Tylenchomorpha</taxon>
        <taxon>Tylenchoidea</taxon>
        <taxon>Heteroderidae</taxon>
        <taxon>Heteroderinae</taxon>
        <taxon>Globodera</taxon>
    </lineage>
</organism>
<keyword evidence="2" id="KW-0812">Transmembrane</keyword>
<keyword evidence="3" id="KW-1185">Reference proteome</keyword>
<keyword evidence="2" id="KW-1133">Transmembrane helix</keyword>
<name>A0A914I687_GLORO</name>
<evidence type="ECO:0000313" key="3">
    <source>
        <dbReference type="Proteomes" id="UP000887572"/>
    </source>
</evidence>
<feature type="transmembrane region" description="Helical" evidence="2">
    <location>
        <begin position="214"/>
        <end position="232"/>
    </location>
</feature>
<evidence type="ECO:0000256" key="2">
    <source>
        <dbReference type="SAM" id="Phobius"/>
    </source>
</evidence>
<feature type="compositionally biased region" description="Polar residues" evidence="1">
    <location>
        <begin position="37"/>
        <end position="56"/>
    </location>
</feature>
<feature type="region of interest" description="Disordered" evidence="1">
    <location>
        <begin position="28"/>
        <end position="75"/>
    </location>
</feature>
<dbReference type="WBParaSite" id="Gr19_v10_g7002.t1">
    <property type="protein sequence ID" value="Gr19_v10_g7002.t1"/>
    <property type="gene ID" value="Gr19_v10_g7002"/>
</dbReference>
<dbReference type="Proteomes" id="UP000887572">
    <property type="component" value="Unplaced"/>
</dbReference>